<sequence length="293" mass="34358">MLCDGAKPPFFIMEGFFKRIWGQYLLVIVVAIKDGMFMVRFEPMEDQILICRGTYFFNNEPAIVKAWAVDSKANRLKVPIESPLPEAIDFVNENEILMQQDVHDERKPVKCSSCQWSNHKEKSYKRKRHRFLITFIYGHNNEDLRKGMRNQLRCSTNSINKHRCVIGDSNFILSAQDKLGGLSIEFHEIKDFKCCLMNCYLHEMRIFEAFSSWPNRQEVGDKVHSKIDRAICNVDWANQFEEIVRSNIPFLDFITHGPRTLSLMTLSQKLWRNLITDLIYFSLFLYSDSCNST</sequence>
<proteinExistence type="predicted"/>
<dbReference type="Gene3D" id="3.60.10.10">
    <property type="entry name" value="Endonuclease/exonuclease/phosphatase"/>
    <property type="match status" value="1"/>
</dbReference>
<dbReference type="AlphaFoldDB" id="A0A9Q1GUX6"/>
<keyword evidence="2" id="KW-1185">Reference proteome</keyword>
<evidence type="ECO:0000313" key="1">
    <source>
        <dbReference type="EMBL" id="KAJ8428302.1"/>
    </source>
</evidence>
<dbReference type="InterPro" id="IPR036691">
    <property type="entry name" value="Endo/exonu/phosph_ase_sf"/>
</dbReference>
<name>A0A9Q1GUX6_9CARY</name>
<dbReference type="EMBL" id="JAKOGI010001029">
    <property type="protein sequence ID" value="KAJ8428302.1"/>
    <property type="molecule type" value="Genomic_DNA"/>
</dbReference>
<comment type="caution">
    <text evidence="1">The sequence shown here is derived from an EMBL/GenBank/DDBJ whole genome shotgun (WGS) entry which is preliminary data.</text>
</comment>
<dbReference type="OrthoDB" id="1932741at2759"/>
<gene>
    <name evidence="1" type="ORF">Cgig2_008299</name>
</gene>
<accession>A0A9Q1GUX6</accession>
<dbReference type="Proteomes" id="UP001153076">
    <property type="component" value="Unassembled WGS sequence"/>
</dbReference>
<evidence type="ECO:0000313" key="2">
    <source>
        <dbReference type="Proteomes" id="UP001153076"/>
    </source>
</evidence>
<reference evidence="1" key="1">
    <citation type="submission" date="2022-04" db="EMBL/GenBank/DDBJ databases">
        <title>Carnegiea gigantea Genome sequencing and assembly v2.</title>
        <authorList>
            <person name="Copetti D."/>
            <person name="Sanderson M.J."/>
            <person name="Burquez A."/>
            <person name="Wojciechowski M.F."/>
        </authorList>
    </citation>
    <scope>NUCLEOTIDE SEQUENCE</scope>
    <source>
        <strain evidence="1">SGP5-SGP5p</strain>
        <tissue evidence="1">Aerial part</tissue>
    </source>
</reference>
<protein>
    <submittedName>
        <fullName evidence="1">Uncharacterized protein</fullName>
    </submittedName>
</protein>
<organism evidence="1 2">
    <name type="scientific">Carnegiea gigantea</name>
    <dbReference type="NCBI Taxonomy" id="171969"/>
    <lineage>
        <taxon>Eukaryota</taxon>
        <taxon>Viridiplantae</taxon>
        <taxon>Streptophyta</taxon>
        <taxon>Embryophyta</taxon>
        <taxon>Tracheophyta</taxon>
        <taxon>Spermatophyta</taxon>
        <taxon>Magnoliopsida</taxon>
        <taxon>eudicotyledons</taxon>
        <taxon>Gunneridae</taxon>
        <taxon>Pentapetalae</taxon>
        <taxon>Caryophyllales</taxon>
        <taxon>Cactineae</taxon>
        <taxon>Cactaceae</taxon>
        <taxon>Cactoideae</taxon>
        <taxon>Echinocereeae</taxon>
        <taxon>Carnegiea</taxon>
    </lineage>
</organism>